<name>A0A6P6JA57_CARAU</name>
<dbReference type="GO" id="GO:0005261">
    <property type="term" value="F:monoatomic cation channel activity"/>
    <property type="evidence" value="ECO:0007669"/>
    <property type="project" value="TreeGrafter"/>
</dbReference>
<evidence type="ECO:0000256" key="3">
    <source>
        <dbReference type="ARBA" id="ARBA00022448"/>
    </source>
</evidence>
<keyword evidence="7 10" id="KW-0472">Membrane</keyword>
<feature type="transmembrane region" description="Helical" evidence="10">
    <location>
        <begin position="53"/>
        <end position="73"/>
    </location>
</feature>
<feature type="transmembrane region" description="Helical" evidence="10">
    <location>
        <begin position="165"/>
        <end position="185"/>
    </location>
</feature>
<keyword evidence="6" id="KW-0406">Ion transport</keyword>
<evidence type="ECO:0000256" key="1">
    <source>
        <dbReference type="ARBA" id="ARBA00004141"/>
    </source>
</evidence>
<gene>
    <name evidence="12" type="primary">LOC113040695</name>
</gene>
<evidence type="ECO:0000313" key="11">
    <source>
        <dbReference type="Proteomes" id="UP000515129"/>
    </source>
</evidence>
<dbReference type="GO" id="GO:1904669">
    <property type="term" value="P:ATP export"/>
    <property type="evidence" value="ECO:0007669"/>
    <property type="project" value="UniProtKB-ARBA"/>
</dbReference>
<evidence type="ECO:0000256" key="2">
    <source>
        <dbReference type="ARBA" id="ARBA00008497"/>
    </source>
</evidence>
<evidence type="ECO:0000313" key="12">
    <source>
        <dbReference type="RefSeq" id="XP_026054752.1"/>
    </source>
</evidence>
<dbReference type="PANTHER" id="PTHR32261">
    <property type="entry name" value="CALCIUM HOMEOSTASIS MODULATOR PROTEIN"/>
    <property type="match status" value="1"/>
</dbReference>
<dbReference type="PANTHER" id="PTHR32261:SF4">
    <property type="entry name" value="CALCIUM HOMEOSTASIS MODULATOR PROTEIN 6"/>
    <property type="match status" value="1"/>
</dbReference>
<evidence type="ECO:0000256" key="7">
    <source>
        <dbReference type="ARBA" id="ARBA00023136"/>
    </source>
</evidence>
<protein>
    <submittedName>
        <fullName evidence="12">Calcium homeostasis modulator protein 6-like isoform X1</fullName>
    </submittedName>
</protein>
<dbReference type="GeneID" id="113040695"/>
<evidence type="ECO:0000256" key="9">
    <source>
        <dbReference type="SAM" id="MobiDB-lite"/>
    </source>
</evidence>
<dbReference type="GO" id="GO:0005886">
    <property type="term" value="C:plasma membrane"/>
    <property type="evidence" value="ECO:0007669"/>
    <property type="project" value="TreeGrafter"/>
</dbReference>
<feature type="transmembrane region" description="Helical" evidence="10">
    <location>
        <begin position="94"/>
        <end position="112"/>
    </location>
</feature>
<evidence type="ECO:0000256" key="10">
    <source>
        <dbReference type="SAM" id="Phobius"/>
    </source>
</evidence>
<feature type="transmembrane region" description="Helical" evidence="10">
    <location>
        <begin position="21"/>
        <end position="41"/>
    </location>
</feature>
<dbReference type="RefSeq" id="XP_026054752.1">
    <property type="nucleotide sequence ID" value="XM_026198967.1"/>
</dbReference>
<keyword evidence="5 10" id="KW-1133">Transmembrane helix</keyword>
<dbReference type="AlphaFoldDB" id="A0A6P6JA57"/>
<feature type="compositionally biased region" description="Basic residues" evidence="9">
    <location>
        <begin position="217"/>
        <end position="235"/>
    </location>
</feature>
<reference evidence="12" key="1">
    <citation type="submission" date="2025-08" db="UniProtKB">
        <authorList>
            <consortium name="RefSeq"/>
        </authorList>
    </citation>
    <scope>IDENTIFICATION</scope>
    <source>
        <strain evidence="12">Wakin</strain>
        <tissue evidence="12">Muscle</tissue>
    </source>
</reference>
<keyword evidence="3" id="KW-0813">Transport</keyword>
<feature type="region of interest" description="Disordered" evidence="9">
    <location>
        <begin position="207"/>
        <end position="235"/>
    </location>
</feature>
<dbReference type="InterPro" id="IPR029569">
    <property type="entry name" value="CALHM"/>
</dbReference>
<proteinExistence type="inferred from homology"/>
<comment type="subcellular location">
    <subcellularLocation>
        <location evidence="1">Membrane</location>
        <topology evidence="1">Multi-pass membrane protein</topology>
    </subcellularLocation>
</comment>
<organism evidence="11 12">
    <name type="scientific">Carassius auratus</name>
    <name type="common">Goldfish</name>
    <dbReference type="NCBI Taxonomy" id="7957"/>
    <lineage>
        <taxon>Eukaryota</taxon>
        <taxon>Metazoa</taxon>
        <taxon>Chordata</taxon>
        <taxon>Craniata</taxon>
        <taxon>Vertebrata</taxon>
        <taxon>Euteleostomi</taxon>
        <taxon>Actinopterygii</taxon>
        <taxon>Neopterygii</taxon>
        <taxon>Teleostei</taxon>
        <taxon>Ostariophysi</taxon>
        <taxon>Cypriniformes</taxon>
        <taxon>Cyprinidae</taxon>
        <taxon>Cyprininae</taxon>
        <taxon>Carassius</taxon>
    </lineage>
</organism>
<evidence type="ECO:0000256" key="6">
    <source>
        <dbReference type="ARBA" id="ARBA00023065"/>
    </source>
</evidence>
<keyword evidence="4 10" id="KW-0812">Transmembrane</keyword>
<dbReference type="Pfam" id="PF14798">
    <property type="entry name" value="Ca_hom_mod"/>
    <property type="match status" value="1"/>
</dbReference>
<keyword evidence="8" id="KW-0407">Ion channel</keyword>
<keyword evidence="11" id="KW-1185">Reference proteome</keyword>
<dbReference type="OrthoDB" id="8956232at2759"/>
<accession>A0A6P6JA57</accession>
<evidence type="ECO:0000256" key="4">
    <source>
        <dbReference type="ARBA" id="ARBA00022692"/>
    </source>
</evidence>
<comment type="similarity">
    <text evidence="2">Belongs to the CALHM family.</text>
</comment>
<dbReference type="KEGG" id="caua:113040695"/>
<sequence length="235" mass="26968">MATPRDLLRKLHAFLKQPEGFIAFPLSLLLYGLEKLIEIIFSCPCTVNLNKKLTASIFIGPALFSFALMFLLLRPFRHGLCLFANDETQQSCPTAFAPCLILPVMWSVFLLLDGDYVACAMTDWMGVYVFDDELNRFWCKPTAEMYANKTELRDQTREFIHESQFLGYVVLAVYSVLVIIVVGIYDCFSGKTYDSSNVLLERSRQNESGSLGGLKRPQLKKHQRRRKGRFHPRHL</sequence>
<evidence type="ECO:0000256" key="5">
    <source>
        <dbReference type="ARBA" id="ARBA00022989"/>
    </source>
</evidence>
<evidence type="ECO:0000256" key="8">
    <source>
        <dbReference type="ARBA" id="ARBA00023303"/>
    </source>
</evidence>
<dbReference type="Proteomes" id="UP000515129">
    <property type="component" value="Chromosome 22"/>
</dbReference>